<dbReference type="Pfam" id="PF00296">
    <property type="entry name" value="Bac_luciferase"/>
    <property type="match status" value="1"/>
</dbReference>
<dbReference type="AlphaFoldDB" id="A0A381PZ62"/>
<evidence type="ECO:0000313" key="3">
    <source>
        <dbReference type="EMBL" id="SUZ72362.1"/>
    </source>
</evidence>
<dbReference type="PANTHER" id="PTHR43244:SF1">
    <property type="entry name" value="5,10-METHYLENETETRAHYDROMETHANOPTERIN REDUCTASE"/>
    <property type="match status" value="1"/>
</dbReference>
<dbReference type="InterPro" id="IPR050564">
    <property type="entry name" value="F420-G6PD/mer"/>
</dbReference>
<feature type="domain" description="Luciferase-like" evidence="2">
    <location>
        <begin position="15"/>
        <end position="323"/>
    </location>
</feature>
<dbReference type="InterPro" id="IPR036661">
    <property type="entry name" value="Luciferase-like_sf"/>
</dbReference>
<gene>
    <name evidence="3" type="ORF">METZ01_LOCUS25216</name>
</gene>
<sequence length="356" mass="38104">MARIFQQMVARPDSRQIAAQLEEQGFDGVSFVDSQNLSGDVYVAMTTAVLATENLQVSSGVTNPVTRHPAVTAGAVASVNRLAAGRVQLGIGRGDSALAHLGRAPARVKDFERYLSTVQAYLRGEEIPFTALDFAESLAPPVDELELADTAGTSKIFWLPGSSGKVPVEVSATGPKVIGAAARHAERIMFALGAAPERVAWGIEVARAARKDAGMDPNELKYGAYVNVVCHRDLDRARDLVRGGLSTFARFSVMHGEVIGPVSESQRKVMGDLHSNYDMKSHTRSDSQQAAVLTPEFVDSYAIVGGPDACVERIRALNELGLDKLIFVGATMGGNREIAAESDALIRDEVLPNCRD</sequence>
<protein>
    <recommendedName>
        <fullName evidence="2">Luciferase-like domain-containing protein</fullName>
    </recommendedName>
</protein>
<proteinExistence type="predicted"/>
<organism evidence="3">
    <name type="scientific">marine metagenome</name>
    <dbReference type="NCBI Taxonomy" id="408172"/>
    <lineage>
        <taxon>unclassified sequences</taxon>
        <taxon>metagenomes</taxon>
        <taxon>ecological metagenomes</taxon>
    </lineage>
</organism>
<reference evidence="3" key="1">
    <citation type="submission" date="2018-05" db="EMBL/GenBank/DDBJ databases">
        <authorList>
            <person name="Lanie J.A."/>
            <person name="Ng W.-L."/>
            <person name="Kazmierczak K.M."/>
            <person name="Andrzejewski T.M."/>
            <person name="Davidsen T.M."/>
            <person name="Wayne K.J."/>
            <person name="Tettelin H."/>
            <person name="Glass J.I."/>
            <person name="Rusch D."/>
            <person name="Podicherti R."/>
            <person name="Tsui H.-C.T."/>
            <person name="Winkler M.E."/>
        </authorList>
    </citation>
    <scope>NUCLEOTIDE SEQUENCE</scope>
</reference>
<keyword evidence="1" id="KW-0560">Oxidoreductase</keyword>
<dbReference type="Gene3D" id="3.20.20.30">
    <property type="entry name" value="Luciferase-like domain"/>
    <property type="match status" value="1"/>
</dbReference>
<dbReference type="SUPFAM" id="SSF51679">
    <property type="entry name" value="Bacterial luciferase-like"/>
    <property type="match status" value="1"/>
</dbReference>
<accession>A0A381PZ62</accession>
<dbReference type="GO" id="GO:0016705">
    <property type="term" value="F:oxidoreductase activity, acting on paired donors, with incorporation or reduction of molecular oxygen"/>
    <property type="evidence" value="ECO:0007669"/>
    <property type="project" value="InterPro"/>
</dbReference>
<dbReference type="PANTHER" id="PTHR43244">
    <property type="match status" value="1"/>
</dbReference>
<evidence type="ECO:0000259" key="2">
    <source>
        <dbReference type="Pfam" id="PF00296"/>
    </source>
</evidence>
<name>A0A381PZ62_9ZZZZ</name>
<evidence type="ECO:0000256" key="1">
    <source>
        <dbReference type="ARBA" id="ARBA00023002"/>
    </source>
</evidence>
<dbReference type="EMBL" id="UINC01001150">
    <property type="protein sequence ID" value="SUZ72362.1"/>
    <property type="molecule type" value="Genomic_DNA"/>
</dbReference>
<dbReference type="InterPro" id="IPR011251">
    <property type="entry name" value="Luciferase-like_dom"/>
</dbReference>